<evidence type="ECO:0000313" key="1">
    <source>
        <dbReference type="EMBL" id="ELU39905.1"/>
    </source>
</evidence>
<dbReference type="HOGENOM" id="CLU_3052016_0_0_1"/>
<keyword evidence="2" id="KW-1185">Reference proteome</keyword>
<organism evidence="1 2">
    <name type="scientific">Thanatephorus cucumeris (strain AG1-IA)</name>
    <name type="common">Rice sheath blight fungus</name>
    <name type="synonym">Rhizoctonia solani</name>
    <dbReference type="NCBI Taxonomy" id="983506"/>
    <lineage>
        <taxon>Eukaryota</taxon>
        <taxon>Fungi</taxon>
        <taxon>Dikarya</taxon>
        <taxon>Basidiomycota</taxon>
        <taxon>Agaricomycotina</taxon>
        <taxon>Agaricomycetes</taxon>
        <taxon>Cantharellales</taxon>
        <taxon>Ceratobasidiaceae</taxon>
        <taxon>Rhizoctonia</taxon>
        <taxon>Rhizoctonia solani AG-1</taxon>
    </lineage>
</organism>
<accession>L8WPJ5</accession>
<gene>
    <name evidence="1" type="ORF">AG1IA_06065</name>
</gene>
<sequence>MLVKRMTSRIRGSVGVSNNIQMSSNKADTSSHNLQVSCLDILIFRPKARHPPDS</sequence>
<proteinExistence type="predicted"/>
<dbReference type="AlphaFoldDB" id="L8WPJ5"/>
<dbReference type="EMBL" id="AFRT01001589">
    <property type="protein sequence ID" value="ELU39905.1"/>
    <property type="molecule type" value="Genomic_DNA"/>
</dbReference>
<evidence type="ECO:0000313" key="2">
    <source>
        <dbReference type="Proteomes" id="UP000011668"/>
    </source>
</evidence>
<reference evidence="1 2" key="1">
    <citation type="journal article" date="2013" name="Nat. Commun.">
        <title>The evolution and pathogenic mechanisms of the rice sheath blight pathogen.</title>
        <authorList>
            <person name="Zheng A."/>
            <person name="Lin R."/>
            <person name="Xu L."/>
            <person name="Qin P."/>
            <person name="Tang C."/>
            <person name="Ai P."/>
            <person name="Zhang D."/>
            <person name="Liu Y."/>
            <person name="Sun Z."/>
            <person name="Feng H."/>
            <person name="Wang Y."/>
            <person name="Chen Y."/>
            <person name="Liang X."/>
            <person name="Fu R."/>
            <person name="Li Q."/>
            <person name="Zhang J."/>
            <person name="Yu X."/>
            <person name="Xie Z."/>
            <person name="Ding L."/>
            <person name="Guan P."/>
            <person name="Tang J."/>
            <person name="Liang Y."/>
            <person name="Wang S."/>
            <person name="Deng Q."/>
            <person name="Li S."/>
            <person name="Zhu J."/>
            <person name="Wang L."/>
            <person name="Liu H."/>
            <person name="Li P."/>
        </authorList>
    </citation>
    <scope>NUCLEOTIDE SEQUENCE [LARGE SCALE GENOMIC DNA]</scope>
    <source>
        <strain evidence="2">AG-1 IA</strain>
    </source>
</reference>
<name>L8WPJ5_THACA</name>
<protein>
    <submittedName>
        <fullName evidence="1">Uncharacterized protein</fullName>
    </submittedName>
</protein>
<comment type="caution">
    <text evidence="1">The sequence shown here is derived from an EMBL/GenBank/DDBJ whole genome shotgun (WGS) entry which is preliminary data.</text>
</comment>
<dbReference type="Proteomes" id="UP000011668">
    <property type="component" value="Unassembled WGS sequence"/>
</dbReference>